<organism evidence="1 2">
    <name type="scientific">Klenkia brasiliensis</name>
    <dbReference type="NCBI Taxonomy" id="333142"/>
    <lineage>
        <taxon>Bacteria</taxon>
        <taxon>Bacillati</taxon>
        <taxon>Actinomycetota</taxon>
        <taxon>Actinomycetes</taxon>
        <taxon>Geodermatophilales</taxon>
        <taxon>Geodermatophilaceae</taxon>
        <taxon>Klenkia</taxon>
    </lineage>
</organism>
<dbReference type="EMBL" id="FNCF01000007">
    <property type="protein sequence ID" value="SDG96104.1"/>
    <property type="molecule type" value="Genomic_DNA"/>
</dbReference>
<dbReference type="AlphaFoldDB" id="A0A1G7YI97"/>
<evidence type="ECO:0000313" key="2">
    <source>
        <dbReference type="Proteomes" id="UP000198863"/>
    </source>
</evidence>
<gene>
    <name evidence="1" type="ORF">SAMN05660324_3968</name>
</gene>
<dbReference type="RefSeq" id="WP_091067642.1">
    <property type="nucleotide sequence ID" value="NZ_FNCF01000007.1"/>
</dbReference>
<sequence length="104" mass="11396">MTRLTRDGSRTPGDRFEVLRYRGDLSEVIRPGQILGADGFGRPYEVLDTEVDPVLIDGHHDGDGCLFPTPGHLRPQTTVHLQYATVETLTAGVAELQRLLGGAR</sequence>
<proteinExistence type="predicted"/>
<accession>A0A1G7YI97</accession>
<evidence type="ECO:0000313" key="1">
    <source>
        <dbReference type="EMBL" id="SDG96104.1"/>
    </source>
</evidence>
<dbReference type="OrthoDB" id="9918903at2"/>
<dbReference type="Proteomes" id="UP000198863">
    <property type="component" value="Unassembled WGS sequence"/>
</dbReference>
<name>A0A1G7YI97_9ACTN</name>
<keyword evidence="2" id="KW-1185">Reference proteome</keyword>
<protein>
    <submittedName>
        <fullName evidence="1">Uncharacterized protein</fullName>
    </submittedName>
</protein>
<reference evidence="2" key="1">
    <citation type="submission" date="2016-10" db="EMBL/GenBank/DDBJ databases">
        <authorList>
            <person name="Varghese N."/>
            <person name="Submissions S."/>
        </authorList>
    </citation>
    <scope>NUCLEOTIDE SEQUENCE [LARGE SCALE GENOMIC DNA]</scope>
    <source>
        <strain evidence="2">DSM 44526</strain>
    </source>
</reference>